<gene>
    <name evidence="3" type="ORF">RFN29_23945</name>
</gene>
<evidence type="ECO:0000259" key="2">
    <source>
        <dbReference type="Pfam" id="PF20590"/>
    </source>
</evidence>
<protein>
    <submittedName>
        <fullName evidence="3">ThiF family adenylyltransferase</fullName>
    </submittedName>
</protein>
<dbReference type="SUPFAM" id="SSF69572">
    <property type="entry name" value="Activating enzymes of the ubiquitin-like proteins"/>
    <property type="match status" value="1"/>
</dbReference>
<organism evidence="3 4">
    <name type="scientific">Mesorhizobium captivum</name>
    <dbReference type="NCBI Taxonomy" id="3072319"/>
    <lineage>
        <taxon>Bacteria</taxon>
        <taxon>Pseudomonadati</taxon>
        <taxon>Pseudomonadota</taxon>
        <taxon>Alphaproteobacteria</taxon>
        <taxon>Hyphomicrobiales</taxon>
        <taxon>Phyllobacteriaceae</taxon>
        <taxon>Mesorhizobium</taxon>
    </lineage>
</organism>
<dbReference type="InterPro" id="IPR046741">
    <property type="entry name" value="DUF6791"/>
</dbReference>
<dbReference type="GO" id="GO:0016779">
    <property type="term" value="F:nucleotidyltransferase activity"/>
    <property type="evidence" value="ECO:0007669"/>
    <property type="project" value="UniProtKB-KW"/>
</dbReference>
<evidence type="ECO:0000313" key="3">
    <source>
        <dbReference type="EMBL" id="MDX8494628.1"/>
    </source>
</evidence>
<dbReference type="Gene3D" id="3.40.50.720">
    <property type="entry name" value="NAD(P)-binding Rossmann-like Domain"/>
    <property type="match status" value="1"/>
</dbReference>
<feature type="domain" description="THIF-type NAD/FAD binding fold" evidence="1">
    <location>
        <begin position="170"/>
        <end position="296"/>
    </location>
</feature>
<feature type="domain" description="DUF6791" evidence="2">
    <location>
        <begin position="10"/>
        <end position="157"/>
    </location>
</feature>
<comment type="caution">
    <text evidence="3">The sequence shown here is derived from an EMBL/GenBank/DDBJ whole genome shotgun (WGS) entry which is preliminary data.</text>
</comment>
<dbReference type="Pfam" id="PF20590">
    <property type="entry name" value="DUF6791"/>
    <property type="match status" value="1"/>
</dbReference>
<dbReference type="Proteomes" id="UP001271249">
    <property type="component" value="Unassembled WGS sequence"/>
</dbReference>
<dbReference type="InterPro" id="IPR035985">
    <property type="entry name" value="Ubiquitin-activating_enz"/>
</dbReference>
<evidence type="ECO:0000259" key="1">
    <source>
        <dbReference type="Pfam" id="PF00899"/>
    </source>
</evidence>
<keyword evidence="3" id="KW-0548">Nucleotidyltransferase</keyword>
<dbReference type="RefSeq" id="WP_320228448.1">
    <property type="nucleotide sequence ID" value="NZ_JAVIJC010000028.1"/>
</dbReference>
<keyword evidence="4" id="KW-1185">Reference proteome</keyword>
<reference evidence="3 4" key="1">
    <citation type="submission" date="2023-08" db="EMBL/GenBank/DDBJ databases">
        <title>Implementing the SeqCode for naming new Mesorhizobium species isolated from Vachellia karroo root nodules.</title>
        <authorList>
            <person name="Van Lill M."/>
        </authorList>
    </citation>
    <scope>NUCLEOTIDE SEQUENCE [LARGE SCALE GENOMIC DNA]</scope>
    <source>
        <strain evidence="3 4">VK22B</strain>
    </source>
</reference>
<dbReference type="Pfam" id="PF00899">
    <property type="entry name" value="ThiF"/>
    <property type="match status" value="1"/>
</dbReference>
<dbReference type="CDD" id="cd01483">
    <property type="entry name" value="E1_enzyme_family"/>
    <property type="match status" value="1"/>
</dbReference>
<proteinExistence type="predicted"/>
<dbReference type="NCBIfam" id="NF004804">
    <property type="entry name" value="PRK06153.1-3"/>
    <property type="match status" value="1"/>
</dbReference>
<dbReference type="EMBL" id="JAVIJC010000028">
    <property type="protein sequence ID" value="MDX8494628.1"/>
    <property type="molecule type" value="Genomic_DNA"/>
</dbReference>
<dbReference type="InterPro" id="IPR000594">
    <property type="entry name" value="ThiF_NAD_FAD-bd"/>
</dbReference>
<keyword evidence="3" id="KW-0808">Transferase</keyword>
<evidence type="ECO:0000313" key="4">
    <source>
        <dbReference type="Proteomes" id="UP001271249"/>
    </source>
</evidence>
<name>A0ABU4Z6M2_9HYPH</name>
<dbReference type="NCBIfam" id="NF004805">
    <property type="entry name" value="PRK06153.1-4"/>
    <property type="match status" value="1"/>
</dbReference>
<sequence length="393" mass="42120">MSRRPIALSPDLLRLQNEGYDIDIRDGFLLVRNVPFVTSACTIERATLISPLSLSGDVTVKPGKHVCYWTGAHPCHADGSKIRSIENGAGPKDLAPGLHAAFTFSAKADYRDYHHKMTTYIGRIAGEAAKLNPTMTAQTFPAIPTDGEDSVFEYVDTATSRAGIGAINAKVAGQKIGIAGLGGTGSYVLDLVAKTSVAEIHSFDGDVFSQHNAFRAPGAISLEELKEGTLKVDRFARIYSRLHRGIRPHAFFLDETNVDALAGLDFVFVCMDVGPAKRAVIDYLVANGISFIEVGMGVTIDDGRLGGIVRVTVSTPGTRDRATPHISYTDDAGGANEYASNIQIAELNALNAAMAVMQWKKLATIYRDSRRPVYLGYSIASGEIIAEGPDEAG</sequence>
<accession>A0ABU4Z6M2</accession>